<dbReference type="AlphaFoldDB" id="A0A812IZN7"/>
<accession>A0A812IZN7</accession>
<gene>
    <name evidence="1" type="primary">tgfbrap1</name>
    <name evidence="1" type="ORF">SNEC2469_LOCUS1227</name>
</gene>
<dbReference type="InterPro" id="IPR032914">
    <property type="entry name" value="Vam6/VPS39/TRAP1"/>
</dbReference>
<dbReference type="EMBL" id="CAJNJA010005559">
    <property type="protein sequence ID" value="CAE7192786.1"/>
    <property type="molecule type" value="Genomic_DNA"/>
</dbReference>
<protein>
    <submittedName>
        <fullName evidence="1">Tgfbrap1 protein</fullName>
    </submittedName>
</protein>
<evidence type="ECO:0000313" key="1">
    <source>
        <dbReference type="EMBL" id="CAE7192786.1"/>
    </source>
</evidence>
<sequence length="317" mass="35099">MKPALGRLGGRTGLAWEDVCPLDGKHTPRIAVLPGTELLLLIQENVGLFYNLSTKQPSPKNMVTWPRKVTHLGASANYVFGSSGLGQLDIFGIQDQKNCQTLTLDGVTVSICQAGAGRALVAAETSVTCLSPIPFEKQVKKLLLQVRINDARELITATYGPEDPERQLQLQRFQRLAGWALFRDLQFLQAFEHFMYCVDFRVDQVLMFWGRHLPAGWEPATSRHEDDGSPEPVDIMDFVRRRLAERQPPEAGDAAVSANVGLANAAGVSRKLFSLSRNSQVTACVCMSLLAVHNLKKHEENAWMLGPARAAARVWHF</sequence>
<dbReference type="GO" id="GO:0005737">
    <property type="term" value="C:cytoplasm"/>
    <property type="evidence" value="ECO:0007669"/>
    <property type="project" value="TreeGrafter"/>
</dbReference>
<dbReference type="GO" id="GO:0034058">
    <property type="term" value="P:endosomal vesicle fusion"/>
    <property type="evidence" value="ECO:0007669"/>
    <property type="project" value="TreeGrafter"/>
</dbReference>
<reference evidence="1" key="1">
    <citation type="submission" date="2021-02" db="EMBL/GenBank/DDBJ databases">
        <authorList>
            <person name="Dougan E. K."/>
            <person name="Rhodes N."/>
            <person name="Thang M."/>
            <person name="Chan C."/>
        </authorList>
    </citation>
    <scope>NUCLEOTIDE SEQUENCE</scope>
</reference>
<dbReference type="GO" id="GO:0016020">
    <property type="term" value="C:membrane"/>
    <property type="evidence" value="ECO:0007669"/>
    <property type="project" value="TreeGrafter"/>
</dbReference>
<dbReference type="PANTHER" id="PTHR12894">
    <property type="entry name" value="CNH DOMAIN CONTAINING"/>
    <property type="match status" value="1"/>
</dbReference>
<name>A0A812IZN7_9DINO</name>
<proteinExistence type="predicted"/>
<dbReference type="GO" id="GO:0006914">
    <property type="term" value="P:autophagy"/>
    <property type="evidence" value="ECO:0007669"/>
    <property type="project" value="TreeGrafter"/>
</dbReference>
<comment type="caution">
    <text evidence="1">The sequence shown here is derived from an EMBL/GenBank/DDBJ whole genome shotgun (WGS) entry which is preliminary data.</text>
</comment>
<organism evidence="1 2">
    <name type="scientific">Symbiodinium necroappetens</name>
    <dbReference type="NCBI Taxonomy" id="1628268"/>
    <lineage>
        <taxon>Eukaryota</taxon>
        <taxon>Sar</taxon>
        <taxon>Alveolata</taxon>
        <taxon>Dinophyceae</taxon>
        <taxon>Suessiales</taxon>
        <taxon>Symbiodiniaceae</taxon>
        <taxon>Symbiodinium</taxon>
    </lineage>
</organism>
<keyword evidence="2" id="KW-1185">Reference proteome</keyword>
<dbReference type="OrthoDB" id="5325112at2759"/>
<dbReference type="PANTHER" id="PTHR12894:SF27">
    <property type="entry name" value="TRANSFORMING GROWTH FACTOR-BETA RECEPTOR-ASSOCIATED PROTEIN 1"/>
    <property type="match status" value="1"/>
</dbReference>
<evidence type="ECO:0000313" key="2">
    <source>
        <dbReference type="Proteomes" id="UP000601435"/>
    </source>
</evidence>
<dbReference type="Proteomes" id="UP000601435">
    <property type="component" value="Unassembled WGS sequence"/>
</dbReference>